<dbReference type="EMBL" id="CP078073">
    <property type="protein sequence ID" value="QXL89670.1"/>
    <property type="molecule type" value="Genomic_DNA"/>
</dbReference>
<dbReference type="AlphaFoldDB" id="A0A975TYA8"/>
<feature type="chain" id="PRO_5037700555" evidence="1">
    <location>
        <begin position="22"/>
        <end position="145"/>
    </location>
</feature>
<dbReference type="RefSeq" id="WP_257892695.1">
    <property type="nucleotide sequence ID" value="NZ_JAIMBW010000001.1"/>
</dbReference>
<evidence type="ECO:0000313" key="4">
    <source>
        <dbReference type="Proteomes" id="UP000693972"/>
    </source>
</evidence>
<feature type="signal peptide" evidence="1">
    <location>
        <begin position="1"/>
        <end position="21"/>
    </location>
</feature>
<gene>
    <name evidence="2" type="ORF">KUL25_09260</name>
    <name evidence="3" type="ORF">KUL25_09265</name>
</gene>
<name>A0A975TYA8_9RHOB</name>
<evidence type="ECO:0000313" key="3">
    <source>
        <dbReference type="EMBL" id="QXL89670.1"/>
    </source>
</evidence>
<dbReference type="Proteomes" id="UP000693972">
    <property type="component" value="Unassembled WGS sequence"/>
</dbReference>
<evidence type="ECO:0000313" key="2">
    <source>
        <dbReference type="EMBL" id="MBY4892951.1"/>
    </source>
</evidence>
<dbReference type="EMBL" id="JAIMBW010000001">
    <property type="protein sequence ID" value="MBY4892951.1"/>
    <property type="molecule type" value="Genomic_DNA"/>
</dbReference>
<keyword evidence="1" id="KW-0732">Signal</keyword>
<protein>
    <submittedName>
        <fullName evidence="3">Uncharacterized protein</fullName>
    </submittedName>
</protein>
<proteinExistence type="predicted"/>
<accession>A0A975TYA8</accession>
<evidence type="ECO:0000256" key="1">
    <source>
        <dbReference type="SAM" id="SignalP"/>
    </source>
</evidence>
<reference evidence="3 4" key="1">
    <citation type="submission" date="2021-07" db="EMBL/GenBank/DDBJ databases">
        <title>Karlodiniumbacter phycospheric gen. nov., sp. nov., a phycosphere bacterium isolated from karlodinium veneficum.</title>
        <authorList>
            <person name="Peng Y."/>
            <person name="Jiang L."/>
            <person name="Lee J."/>
        </authorList>
    </citation>
    <scope>NUCLEOTIDE SEQUENCE</scope>
    <source>
        <strain evidence="3 4">N5</strain>
    </source>
</reference>
<organism evidence="3">
    <name type="scientific">Gymnodinialimonas phycosphaerae</name>
    <dbReference type="NCBI Taxonomy" id="2841589"/>
    <lineage>
        <taxon>Bacteria</taxon>
        <taxon>Pseudomonadati</taxon>
        <taxon>Pseudomonadota</taxon>
        <taxon>Alphaproteobacteria</taxon>
        <taxon>Rhodobacterales</taxon>
        <taxon>Paracoccaceae</taxon>
        <taxon>Gymnodinialimonas</taxon>
    </lineage>
</organism>
<keyword evidence="4" id="KW-1185">Reference proteome</keyword>
<sequence>MRFFRGITLGLFLGFAAVVQATPFEPGPGSDLRRELLDTLRPLAAYDLGAPLVFRVLEISVDGDVAFARLIAQRPGGAEIDLSDTPMVQWRNVDHFEIDGPRFEAFFVRHNGHWQVVQCALGSSDAWWYGDRCDAFGTLLREQGC</sequence>